<gene>
    <name evidence="3" type="ORF">Scep_007640</name>
    <name evidence="2" type="ORF">Scep_010110</name>
</gene>
<accession>A0AAP0JV49</accession>
<evidence type="ECO:0000313" key="3">
    <source>
        <dbReference type="EMBL" id="KAK9148883.1"/>
    </source>
</evidence>
<comment type="caution">
    <text evidence="2">The sequence shown here is derived from an EMBL/GenBank/DDBJ whole genome shotgun (WGS) entry which is preliminary data.</text>
</comment>
<name>A0AAP0JV49_9MAGN</name>
<dbReference type="EMBL" id="JBBNAG010000004">
    <property type="protein sequence ID" value="KAK9140429.1"/>
    <property type="molecule type" value="Genomic_DNA"/>
</dbReference>
<keyword evidence="4" id="KW-1185">Reference proteome</keyword>
<dbReference type="Pfam" id="PF20452">
    <property type="entry name" value="Calmod_bind_C"/>
    <property type="match status" value="1"/>
</dbReference>
<evidence type="ECO:0000313" key="4">
    <source>
        <dbReference type="Proteomes" id="UP001419268"/>
    </source>
</evidence>
<evidence type="ECO:0000313" key="2">
    <source>
        <dbReference type="EMBL" id="KAK9140429.1"/>
    </source>
</evidence>
<dbReference type="InterPro" id="IPR046829">
    <property type="entry name" value="Calmod_bind_C"/>
</dbReference>
<sequence length="52" mass="5629">MCKKSIKVNVHGCLSTVIKIIVLNPICQVAGVLVNGKFCGARELSEPQKVFD</sequence>
<feature type="domain" description="Calmodulin binding protein C-terminal" evidence="1">
    <location>
        <begin position="21"/>
        <end position="50"/>
    </location>
</feature>
<protein>
    <recommendedName>
        <fullName evidence="1">Calmodulin binding protein C-terminal domain-containing protein</fullName>
    </recommendedName>
</protein>
<dbReference type="EMBL" id="JBBNAG010000003">
    <property type="protein sequence ID" value="KAK9148883.1"/>
    <property type="molecule type" value="Genomic_DNA"/>
</dbReference>
<organism evidence="2 4">
    <name type="scientific">Stephania cephalantha</name>
    <dbReference type="NCBI Taxonomy" id="152367"/>
    <lineage>
        <taxon>Eukaryota</taxon>
        <taxon>Viridiplantae</taxon>
        <taxon>Streptophyta</taxon>
        <taxon>Embryophyta</taxon>
        <taxon>Tracheophyta</taxon>
        <taxon>Spermatophyta</taxon>
        <taxon>Magnoliopsida</taxon>
        <taxon>Ranunculales</taxon>
        <taxon>Menispermaceae</taxon>
        <taxon>Menispermoideae</taxon>
        <taxon>Cissampelideae</taxon>
        <taxon>Stephania</taxon>
    </lineage>
</organism>
<dbReference type="AlphaFoldDB" id="A0AAP0JV49"/>
<proteinExistence type="predicted"/>
<evidence type="ECO:0000259" key="1">
    <source>
        <dbReference type="Pfam" id="PF20452"/>
    </source>
</evidence>
<reference evidence="2 4" key="1">
    <citation type="submission" date="2024-01" db="EMBL/GenBank/DDBJ databases">
        <title>Genome assemblies of Stephania.</title>
        <authorList>
            <person name="Yang L."/>
        </authorList>
    </citation>
    <scope>NUCLEOTIDE SEQUENCE [LARGE SCALE GENOMIC DNA]</scope>
    <source>
        <strain evidence="2">JXDWG</strain>
        <tissue evidence="2">Leaf</tissue>
    </source>
</reference>
<dbReference type="Proteomes" id="UP001419268">
    <property type="component" value="Unassembled WGS sequence"/>
</dbReference>